<gene>
    <name evidence="3" type="ORF">SPAR_44018</name>
</gene>
<evidence type="ECO:0000259" key="2">
    <source>
        <dbReference type="Pfam" id="PF21725"/>
    </source>
</evidence>
<evidence type="ECO:0000313" key="4">
    <source>
        <dbReference type="Proteomes" id="UP000186168"/>
    </source>
</evidence>
<accession>A0A1R1S3W1</accession>
<feature type="compositionally biased region" description="Basic and acidic residues" evidence="1">
    <location>
        <begin position="44"/>
        <end position="65"/>
    </location>
</feature>
<keyword evidence="4" id="KW-1185">Reference proteome</keyword>
<evidence type="ECO:0000313" key="3">
    <source>
        <dbReference type="EMBL" id="OMI32933.1"/>
    </source>
</evidence>
<sequence length="200" mass="20930">YNTAADTYNAAVKDGKDPGPEPKKPGAFHDPGPAKAKAAQEILDEARRQRNKAEETARRAVEQARDAAPPKPSYSEQVKDGLDGLSLDLDHFAGGVVKGTAGLVNFARQLNPLDPYNLTHPAEYVTNLNSTAAGLVTLANDPMGAGKNMLDAFAKDPGEGLGRLVPELIGTKGLGVAREGLTAASYARRGTEAARATRAG</sequence>
<dbReference type="RefSeq" id="WP_346265794.1">
    <property type="nucleotide sequence ID" value="NZ_ASQP01000631.1"/>
</dbReference>
<protein>
    <submittedName>
        <fullName evidence="3">RHS/YD repeat-containing protein</fullName>
    </submittedName>
</protein>
<dbReference type="InterPro" id="IPR049082">
    <property type="entry name" value="T7SS_signal"/>
</dbReference>
<reference evidence="3 4" key="1">
    <citation type="submission" date="2013-05" db="EMBL/GenBank/DDBJ databases">
        <title>Genome sequence of Streptomyces sparsogenes DSM 40356.</title>
        <authorList>
            <person name="Coyne S."/>
            <person name="Seebeck F.P."/>
        </authorList>
    </citation>
    <scope>NUCLEOTIDE SEQUENCE [LARGE SCALE GENOMIC DNA]</scope>
    <source>
        <strain evidence="3 4">DSM 40356</strain>
    </source>
</reference>
<dbReference type="Proteomes" id="UP000186168">
    <property type="component" value="Unassembled WGS sequence"/>
</dbReference>
<evidence type="ECO:0000256" key="1">
    <source>
        <dbReference type="SAM" id="MobiDB-lite"/>
    </source>
</evidence>
<feature type="domain" description="Putative T7SS secretion signal" evidence="2">
    <location>
        <begin position="1"/>
        <end position="72"/>
    </location>
</feature>
<proteinExistence type="predicted"/>
<dbReference type="AlphaFoldDB" id="A0A1R1S3W1"/>
<feature type="compositionally biased region" description="Basic and acidic residues" evidence="1">
    <location>
        <begin position="13"/>
        <end position="24"/>
    </location>
</feature>
<feature type="region of interest" description="Disordered" evidence="1">
    <location>
        <begin position="1"/>
        <end position="77"/>
    </location>
</feature>
<feature type="non-terminal residue" evidence="3">
    <location>
        <position position="1"/>
    </location>
</feature>
<feature type="non-terminal residue" evidence="3">
    <location>
        <position position="200"/>
    </location>
</feature>
<dbReference type="EMBL" id="ASQP01000631">
    <property type="protein sequence ID" value="OMI32933.1"/>
    <property type="molecule type" value="Genomic_DNA"/>
</dbReference>
<dbReference type="Pfam" id="PF21725">
    <property type="entry name" value="T7SS_signal"/>
    <property type="match status" value="1"/>
</dbReference>
<comment type="caution">
    <text evidence="3">The sequence shown here is derived from an EMBL/GenBank/DDBJ whole genome shotgun (WGS) entry which is preliminary data.</text>
</comment>
<organism evidence="3 4">
    <name type="scientific">Streptomyces sparsogenes DSM 40356</name>
    <dbReference type="NCBI Taxonomy" id="1331668"/>
    <lineage>
        <taxon>Bacteria</taxon>
        <taxon>Bacillati</taxon>
        <taxon>Actinomycetota</taxon>
        <taxon>Actinomycetes</taxon>
        <taxon>Kitasatosporales</taxon>
        <taxon>Streptomycetaceae</taxon>
        <taxon>Streptomyces</taxon>
    </lineage>
</organism>
<name>A0A1R1S3W1_9ACTN</name>
<dbReference type="STRING" id="67365.GCA_001704635_03038"/>